<accession>A0A9P7YQS6</accession>
<evidence type="ECO:0000313" key="3">
    <source>
        <dbReference type="Proteomes" id="UP000824998"/>
    </source>
</evidence>
<dbReference type="AlphaFoldDB" id="A0A9P7YQS6"/>
<comment type="caution">
    <text evidence="2">The sequence shown here is derived from an EMBL/GenBank/DDBJ whole genome shotgun (WGS) entry which is preliminary data.</text>
</comment>
<feature type="region of interest" description="Disordered" evidence="1">
    <location>
        <begin position="75"/>
        <end position="138"/>
    </location>
</feature>
<feature type="compositionally biased region" description="Low complexity" evidence="1">
    <location>
        <begin position="43"/>
        <end position="52"/>
    </location>
</feature>
<evidence type="ECO:0000256" key="1">
    <source>
        <dbReference type="SAM" id="MobiDB-lite"/>
    </source>
</evidence>
<reference evidence="2" key="1">
    <citation type="journal article" date="2021" name="IMA Fungus">
        <title>Genomic characterization of three marine fungi, including Emericellopsis atlantica sp. nov. with signatures of a generalist lifestyle and marine biomass degradation.</title>
        <authorList>
            <person name="Hagestad O.C."/>
            <person name="Hou L."/>
            <person name="Andersen J.H."/>
            <person name="Hansen E.H."/>
            <person name="Altermark B."/>
            <person name="Li C."/>
            <person name="Kuhnert E."/>
            <person name="Cox R.J."/>
            <person name="Crous P.W."/>
            <person name="Spatafora J.W."/>
            <person name="Lail K."/>
            <person name="Amirebrahimi M."/>
            <person name="Lipzen A."/>
            <person name="Pangilinan J."/>
            <person name="Andreopoulos W."/>
            <person name="Hayes R.D."/>
            <person name="Ng V."/>
            <person name="Grigoriev I.V."/>
            <person name="Jackson S.A."/>
            <person name="Sutton T.D.S."/>
            <person name="Dobson A.D.W."/>
            <person name="Rama T."/>
        </authorList>
    </citation>
    <scope>NUCLEOTIDE SEQUENCE</scope>
    <source>
        <strain evidence="2">TRa018bII</strain>
    </source>
</reference>
<dbReference type="EMBL" id="MU251378">
    <property type="protein sequence ID" value="KAG9237941.1"/>
    <property type="molecule type" value="Genomic_DNA"/>
</dbReference>
<dbReference type="Proteomes" id="UP000824998">
    <property type="component" value="Unassembled WGS sequence"/>
</dbReference>
<proteinExistence type="predicted"/>
<gene>
    <name evidence="2" type="ORF">BJ875DRAFT_480866</name>
</gene>
<name>A0A9P7YQS6_9HELO</name>
<dbReference type="OrthoDB" id="10645362at2759"/>
<organism evidence="2 3">
    <name type="scientific">Amylocarpus encephaloides</name>
    <dbReference type="NCBI Taxonomy" id="45428"/>
    <lineage>
        <taxon>Eukaryota</taxon>
        <taxon>Fungi</taxon>
        <taxon>Dikarya</taxon>
        <taxon>Ascomycota</taxon>
        <taxon>Pezizomycotina</taxon>
        <taxon>Leotiomycetes</taxon>
        <taxon>Helotiales</taxon>
        <taxon>Helotiales incertae sedis</taxon>
        <taxon>Amylocarpus</taxon>
    </lineage>
</organism>
<sequence>MATSAKKQIDCDCGRSFTNQNALAQHKATSQKHARVSSRQTKATAVAERAAQVPAQVPAQVVTLLDPTAKLYVRSSDQEQPPPAPTQAVSSAKVPVPKAPSNKHHSTGGENSAPRAKRQRPKPVSRIEKPRPTSVEGISDLLRDLSVLDDRGKAKQQSIDALDSGSLNGLGGSTVVTDAIKSPTTIPTCTAQTLSSTSTRSNLNNKAPPPALTARARLWKTPITFIKGEDLNSVPYELDDSEEEVKKIYSNSGGMSGFNDCYPLKYNPLTRRMMDMTVEEDFSKCGNYCGMCGHCGISPLDNYRWYVND</sequence>
<protein>
    <submittedName>
        <fullName evidence="2">Uncharacterized protein</fullName>
    </submittedName>
</protein>
<keyword evidence="3" id="KW-1185">Reference proteome</keyword>
<evidence type="ECO:0000313" key="2">
    <source>
        <dbReference type="EMBL" id="KAG9237941.1"/>
    </source>
</evidence>
<feature type="region of interest" description="Disordered" evidence="1">
    <location>
        <begin position="24"/>
        <end position="52"/>
    </location>
</feature>